<evidence type="ECO:0000313" key="2">
    <source>
        <dbReference type="Proteomes" id="UP000806285"/>
    </source>
</evidence>
<sequence length="46" mass="5340">MDVTRKLREPPDGLFTKPGWIWLPADTSEKPEYVKVRINDFSVLGH</sequence>
<dbReference type="RefSeq" id="WP_193675155.1">
    <property type="nucleotide sequence ID" value="NZ_JADDIV010000001.1"/>
</dbReference>
<protein>
    <submittedName>
        <fullName evidence="1">Uncharacterized protein</fullName>
    </submittedName>
</protein>
<proteinExistence type="predicted"/>
<accession>A0ABR9S0D6</accession>
<dbReference type="Proteomes" id="UP000806285">
    <property type="component" value="Unassembled WGS sequence"/>
</dbReference>
<organism evidence="1 2">
    <name type="scientific">Ramlibacter pallidus</name>
    <dbReference type="NCBI Taxonomy" id="2780087"/>
    <lineage>
        <taxon>Bacteria</taxon>
        <taxon>Pseudomonadati</taxon>
        <taxon>Pseudomonadota</taxon>
        <taxon>Betaproteobacteria</taxon>
        <taxon>Burkholderiales</taxon>
        <taxon>Comamonadaceae</taxon>
        <taxon>Ramlibacter</taxon>
    </lineage>
</organism>
<comment type="caution">
    <text evidence="1">The sequence shown here is derived from an EMBL/GenBank/DDBJ whole genome shotgun (WGS) entry which is preliminary data.</text>
</comment>
<keyword evidence="2" id="KW-1185">Reference proteome</keyword>
<evidence type="ECO:0000313" key="1">
    <source>
        <dbReference type="EMBL" id="MBE7366544.1"/>
    </source>
</evidence>
<reference evidence="1 2" key="1">
    <citation type="submission" date="2020-10" db="EMBL/GenBank/DDBJ databases">
        <title>Ramlibacter sp. HM2 16S ribosomal RNA gene Genome sequencing and assembly.</title>
        <authorList>
            <person name="Kang M."/>
        </authorList>
    </citation>
    <scope>NUCLEOTIDE SEQUENCE [LARGE SCALE GENOMIC DNA]</scope>
    <source>
        <strain evidence="1 2">HM2</strain>
    </source>
</reference>
<name>A0ABR9S0D6_9BURK</name>
<gene>
    <name evidence="1" type="ORF">IM787_03080</name>
</gene>
<dbReference type="EMBL" id="JADDIV010000001">
    <property type="protein sequence ID" value="MBE7366544.1"/>
    <property type="molecule type" value="Genomic_DNA"/>
</dbReference>